<evidence type="ECO:0000313" key="1">
    <source>
        <dbReference type="EMBL" id="CAK7922975.1"/>
    </source>
</evidence>
<protein>
    <submittedName>
        <fullName evidence="1">Uncharacterized protein</fullName>
    </submittedName>
</protein>
<comment type="caution">
    <text evidence="1">The sequence shown here is derived from an EMBL/GenBank/DDBJ whole genome shotgun (WGS) entry which is preliminary data.</text>
</comment>
<reference evidence="1" key="1">
    <citation type="submission" date="2024-01" db="EMBL/GenBank/DDBJ databases">
        <authorList>
            <person name="Webb A."/>
        </authorList>
    </citation>
    <scope>NUCLEOTIDE SEQUENCE</scope>
    <source>
        <strain evidence="1">Pm1</strain>
    </source>
</reference>
<dbReference type="EMBL" id="CAKLBY020000066">
    <property type="protein sequence ID" value="CAK7922975.1"/>
    <property type="molecule type" value="Genomic_DNA"/>
</dbReference>
<dbReference type="AlphaFoldDB" id="A0AAV1TKU8"/>
<accession>A0AAV1TKU8</accession>
<dbReference type="Proteomes" id="UP001162060">
    <property type="component" value="Unassembled WGS sequence"/>
</dbReference>
<name>A0AAV1TKU8_9STRA</name>
<gene>
    <name evidence="1" type="ORF">PM001_LOCUS8146</name>
</gene>
<evidence type="ECO:0000313" key="2">
    <source>
        <dbReference type="Proteomes" id="UP001162060"/>
    </source>
</evidence>
<organism evidence="1 2">
    <name type="scientific">Peronospora matthiolae</name>
    <dbReference type="NCBI Taxonomy" id="2874970"/>
    <lineage>
        <taxon>Eukaryota</taxon>
        <taxon>Sar</taxon>
        <taxon>Stramenopiles</taxon>
        <taxon>Oomycota</taxon>
        <taxon>Peronosporomycetes</taxon>
        <taxon>Peronosporales</taxon>
        <taxon>Peronosporaceae</taxon>
        <taxon>Peronospora</taxon>
    </lineage>
</organism>
<proteinExistence type="predicted"/>
<sequence>MHRKPASTVCAAVASAIRCHSQASKLFVTVPAEHEGGQQLIDSCIMLLQYAHVCRQYDCEFNARCLGVVDSCTAEHTKRPLPVVMKVCRNQLRAVIAYVS</sequence>